<organism evidence="3">
    <name type="scientific">Angiostrongylus costaricensis</name>
    <name type="common">Nematode worm</name>
    <dbReference type="NCBI Taxonomy" id="334426"/>
    <lineage>
        <taxon>Eukaryota</taxon>
        <taxon>Metazoa</taxon>
        <taxon>Ecdysozoa</taxon>
        <taxon>Nematoda</taxon>
        <taxon>Chromadorea</taxon>
        <taxon>Rhabditida</taxon>
        <taxon>Rhabditina</taxon>
        <taxon>Rhabditomorpha</taxon>
        <taxon>Strongyloidea</taxon>
        <taxon>Metastrongylidae</taxon>
        <taxon>Angiostrongylus</taxon>
    </lineage>
</organism>
<evidence type="ECO:0000313" key="1">
    <source>
        <dbReference type="EMBL" id="VDM61326.1"/>
    </source>
</evidence>
<protein>
    <submittedName>
        <fullName evidence="3">TPR_REGION domain-containing protein</fullName>
    </submittedName>
</protein>
<dbReference type="PANTHER" id="PTHR14699:SF0">
    <property type="entry name" value="TETRATRICOPEPTIDE REPEAT PROTEIN 21 HOMOLOG"/>
    <property type="match status" value="1"/>
</dbReference>
<dbReference type="Pfam" id="PF25058">
    <property type="entry name" value="ARM_TT21"/>
    <property type="match status" value="1"/>
</dbReference>
<evidence type="ECO:0000313" key="2">
    <source>
        <dbReference type="Proteomes" id="UP000267027"/>
    </source>
</evidence>
<accession>A0A0R3PUV8</accession>
<dbReference type="AlphaFoldDB" id="A0A0R3PUV8"/>
<dbReference type="Proteomes" id="UP000267027">
    <property type="component" value="Unassembled WGS sequence"/>
</dbReference>
<dbReference type="PANTHER" id="PTHR14699">
    <property type="entry name" value="STI2 PROTEIN-RELATED"/>
    <property type="match status" value="1"/>
</dbReference>
<keyword evidence="2" id="KW-1185">Reference proteome</keyword>
<gene>
    <name evidence="1" type="ORF">ACOC_LOCUS9741</name>
</gene>
<dbReference type="STRING" id="334426.A0A0R3PUV8"/>
<dbReference type="OrthoDB" id="10259630at2759"/>
<reference evidence="1 2" key="2">
    <citation type="submission" date="2018-11" db="EMBL/GenBank/DDBJ databases">
        <authorList>
            <consortium name="Pathogen Informatics"/>
        </authorList>
    </citation>
    <scope>NUCLEOTIDE SEQUENCE [LARGE SCALE GENOMIC DNA]</scope>
    <source>
        <strain evidence="1 2">Costa Rica</strain>
    </source>
</reference>
<dbReference type="GO" id="GO:0005929">
    <property type="term" value="C:cilium"/>
    <property type="evidence" value="ECO:0007669"/>
    <property type="project" value="GOC"/>
</dbReference>
<name>A0A0R3PUV8_ANGCS</name>
<dbReference type="InterPro" id="IPR011990">
    <property type="entry name" value="TPR-like_helical_dom_sf"/>
</dbReference>
<dbReference type="GO" id="GO:0035721">
    <property type="term" value="P:intraciliary retrograde transport"/>
    <property type="evidence" value="ECO:0007669"/>
    <property type="project" value="TreeGrafter"/>
</dbReference>
<evidence type="ECO:0000313" key="3">
    <source>
        <dbReference type="WBParaSite" id="ACOC_0000974001-mRNA-1"/>
    </source>
</evidence>
<dbReference type="SUPFAM" id="SSF48452">
    <property type="entry name" value="TPR-like"/>
    <property type="match status" value="1"/>
</dbReference>
<dbReference type="EMBL" id="UYYA01004345">
    <property type="protein sequence ID" value="VDM61326.1"/>
    <property type="molecule type" value="Genomic_DNA"/>
</dbReference>
<dbReference type="Gene3D" id="1.25.40.10">
    <property type="entry name" value="Tetratricopeptide repeat domain"/>
    <property type="match status" value="1"/>
</dbReference>
<dbReference type="InterPro" id="IPR040364">
    <property type="entry name" value="TTC21A/TTC21B"/>
</dbReference>
<dbReference type="GO" id="GO:0061512">
    <property type="term" value="P:protein localization to cilium"/>
    <property type="evidence" value="ECO:0007669"/>
    <property type="project" value="TreeGrafter"/>
</dbReference>
<sequence length="107" mass="12352">MHREGGNSQRISIQLELIDCLQSMKQTHEAELIMKEALEEWKAKPEEEQLLLMNAQLHVTKGDVDGALAILNTVQPGQPNYRLARIKMAEIYLQEKHDKTMFTVCYK</sequence>
<proteinExistence type="predicted"/>
<dbReference type="GO" id="GO:0030991">
    <property type="term" value="C:intraciliary transport particle A"/>
    <property type="evidence" value="ECO:0007669"/>
    <property type="project" value="TreeGrafter"/>
</dbReference>
<reference evidence="3" key="1">
    <citation type="submission" date="2017-02" db="UniProtKB">
        <authorList>
            <consortium name="WormBaseParasite"/>
        </authorList>
    </citation>
    <scope>IDENTIFICATION</scope>
</reference>
<dbReference type="WBParaSite" id="ACOC_0000974001-mRNA-1">
    <property type="protein sequence ID" value="ACOC_0000974001-mRNA-1"/>
    <property type="gene ID" value="ACOC_0000974001"/>
</dbReference>